<dbReference type="Proteomes" id="UP001152523">
    <property type="component" value="Unassembled WGS sequence"/>
</dbReference>
<feature type="domain" description="Agenet" evidence="4">
    <location>
        <begin position="6"/>
        <end position="94"/>
    </location>
</feature>
<dbReference type="PANTHER" id="PTHR31917:SF147">
    <property type="entry name" value="AGENET DOMAIN-CONTAINING PROTEIN"/>
    <property type="match status" value="1"/>
</dbReference>
<accession>A0AAV0D982</accession>
<dbReference type="InterPro" id="IPR008395">
    <property type="entry name" value="Agenet-like_dom"/>
</dbReference>
<dbReference type="SMART" id="SM00743">
    <property type="entry name" value="Agenet"/>
    <property type="match status" value="4"/>
</dbReference>
<keyword evidence="6" id="KW-1185">Reference proteome</keyword>
<feature type="domain" description="Agenet" evidence="4">
    <location>
        <begin position="248"/>
        <end position="310"/>
    </location>
</feature>
<comment type="caution">
    <text evidence="5">The sequence shown here is derived from an EMBL/GenBank/DDBJ whole genome shotgun (WGS) entry which is preliminary data.</text>
</comment>
<dbReference type="Pfam" id="PF05266">
    <property type="entry name" value="DUF724"/>
    <property type="match status" value="1"/>
</dbReference>
<dbReference type="PANTHER" id="PTHR31917">
    <property type="entry name" value="AGENET DOMAIN-CONTAINING PROTEIN-RELATED"/>
    <property type="match status" value="1"/>
</dbReference>
<organism evidence="5 6">
    <name type="scientific">Cuscuta epithymum</name>
    <dbReference type="NCBI Taxonomy" id="186058"/>
    <lineage>
        <taxon>Eukaryota</taxon>
        <taxon>Viridiplantae</taxon>
        <taxon>Streptophyta</taxon>
        <taxon>Embryophyta</taxon>
        <taxon>Tracheophyta</taxon>
        <taxon>Spermatophyta</taxon>
        <taxon>Magnoliopsida</taxon>
        <taxon>eudicotyledons</taxon>
        <taxon>Gunneridae</taxon>
        <taxon>Pentapetalae</taxon>
        <taxon>asterids</taxon>
        <taxon>lamiids</taxon>
        <taxon>Solanales</taxon>
        <taxon>Convolvulaceae</taxon>
        <taxon>Cuscuteae</taxon>
        <taxon>Cuscuta</taxon>
        <taxon>Cuscuta subgen. Cuscuta</taxon>
    </lineage>
</organism>
<reference evidence="5" key="1">
    <citation type="submission" date="2022-07" db="EMBL/GenBank/DDBJ databases">
        <authorList>
            <person name="Macas J."/>
            <person name="Novak P."/>
            <person name="Neumann P."/>
        </authorList>
    </citation>
    <scope>NUCLEOTIDE SEQUENCE</scope>
</reference>
<keyword evidence="1" id="KW-0813">Transport</keyword>
<evidence type="ECO:0000256" key="2">
    <source>
        <dbReference type="ARBA" id="ARBA00022604"/>
    </source>
</evidence>
<evidence type="ECO:0000256" key="3">
    <source>
        <dbReference type="SAM" id="Coils"/>
    </source>
</evidence>
<evidence type="ECO:0000313" key="5">
    <source>
        <dbReference type="EMBL" id="CAH9091776.1"/>
    </source>
</evidence>
<evidence type="ECO:0000313" key="6">
    <source>
        <dbReference type="Proteomes" id="UP001152523"/>
    </source>
</evidence>
<evidence type="ECO:0000256" key="1">
    <source>
        <dbReference type="ARBA" id="ARBA00022448"/>
    </source>
</evidence>
<feature type="domain" description="Agenet" evidence="4">
    <location>
        <begin position="98"/>
        <end position="155"/>
    </location>
</feature>
<feature type="domain" description="Agenet" evidence="4">
    <location>
        <begin position="173"/>
        <end position="241"/>
    </location>
</feature>
<name>A0AAV0D982_9ASTE</name>
<dbReference type="CDD" id="cd20405">
    <property type="entry name" value="Tudor_Agenet_AtDUF_rpt1_3"/>
    <property type="match status" value="1"/>
</dbReference>
<evidence type="ECO:0000259" key="4">
    <source>
        <dbReference type="SMART" id="SM00743"/>
    </source>
</evidence>
<proteinExistence type="predicted"/>
<protein>
    <recommendedName>
        <fullName evidence="4">Agenet domain-containing protein</fullName>
    </recommendedName>
</protein>
<dbReference type="CDD" id="cd20406">
    <property type="entry name" value="Tudor_Agenet_AtDUF_rpt2_4"/>
    <property type="match status" value="2"/>
</dbReference>
<keyword evidence="3" id="KW-0175">Coiled coil</keyword>
<sequence length="681" mass="76898">MGSVSKLLAEGSLVEVRSREEGFVGAWFEAVVLGPADPHLSSLPTSASSNNNKKKVYVEYQTLISDNDEDDEPNKPLRKLVSPYVIRPRPPPNHTTNKGFALYDIVDAFYKGGWWTGFVTGVLESSSRYLVTLRNPPEELEFGPSDLRFHRRWVKGKWMEPEKDKSAAGGALTMFRVGEEVEVSFDGDDCRDAWFPSTVVKTRGNGAFVVNCCRANAENEKEVIRVAVDGSHIRPCPPSPLLKNNTKTNFDLLEEVDAFYDFGWWFGVIREVLTDSRYVVVFEHEKKNKRKDEERVFNHLELRPHMNWKDGKWYTSEGKPVRPPCNYTALEDIGENINDVEEEMMTQSASGSQGGNVTVSLVRSKKKRCRPLAELLLQKEGEVSNQLPLPYPLLLNKCKKKAGNECEAVEIPSGQKVSIPTSSVAAQGEMGGDQVETGSNSRNEVEEVAIQKRQSGSARNSSKYAAAVHETCESGENSGVQNHPATGNGGEVLEIATTSVSEHLQSRFLPFKKTKLSQWDKIESRDVFQKYPQKPHFQPLEHIEDSYREPLMIYYMTTFADIIDDARFLGFDGPRSTIDEMLNTLCVLESQGFNVEPARRHLNEILSYKDKKEHLQNLLTQTRGEKEKHKMEKARIAEEVDELKKQMAKLENVIASAQSREDEINKEITHLCPDYDTLLSL</sequence>
<dbReference type="InterPro" id="IPR007930">
    <property type="entry name" value="DUF724"/>
</dbReference>
<dbReference type="AlphaFoldDB" id="A0AAV0D982"/>
<keyword evidence="2" id="KW-0341">Growth regulation</keyword>
<dbReference type="EMBL" id="CAMAPF010000069">
    <property type="protein sequence ID" value="CAH9091776.1"/>
    <property type="molecule type" value="Genomic_DNA"/>
</dbReference>
<feature type="coiled-coil region" evidence="3">
    <location>
        <begin position="612"/>
        <end position="667"/>
    </location>
</feature>
<dbReference type="Pfam" id="PF05641">
    <property type="entry name" value="Agenet"/>
    <property type="match status" value="2"/>
</dbReference>
<gene>
    <name evidence="5" type="ORF">CEPIT_LOCUS11843</name>
</gene>
<dbReference type="InterPro" id="IPR014002">
    <property type="entry name" value="Agenet_dom_plant"/>
</dbReference>